<dbReference type="EMBL" id="KV453910">
    <property type="protein sequence ID" value="ODV81096.1"/>
    <property type="molecule type" value="Genomic_DNA"/>
</dbReference>
<dbReference type="AlphaFoldDB" id="A0A1E4SNM5"/>
<evidence type="ECO:0000313" key="2">
    <source>
        <dbReference type="Proteomes" id="UP000094285"/>
    </source>
</evidence>
<dbReference type="PANTHER" id="PTHR36986:SF1">
    <property type="entry name" value="UPF0643 PROTEIN PB2B2.08"/>
    <property type="match status" value="1"/>
</dbReference>
<dbReference type="GeneID" id="30981531"/>
<name>A0A1E4SNM5_9ASCO</name>
<dbReference type="Proteomes" id="UP000094285">
    <property type="component" value="Unassembled WGS sequence"/>
</dbReference>
<accession>A0A1E4SNM5</accession>
<evidence type="ECO:0000313" key="1">
    <source>
        <dbReference type="EMBL" id="ODV81096.1"/>
    </source>
</evidence>
<proteinExistence type="predicted"/>
<dbReference type="PANTHER" id="PTHR36986">
    <property type="entry name" value="UPF0643 PROTEIN PB2B2.08"/>
    <property type="match status" value="1"/>
</dbReference>
<gene>
    <name evidence="1" type="ORF">CANTADRAFT_25357</name>
</gene>
<sequence length="217" mass="25195">MSVTTARIEDDFDLLTPVHKASVRLDVRDLDQIRSSPYHEKEHWLDLTKVPDTKRVIALALQSFEPRNEQYAFDDYDQAFNIPEIVELARNYAKQLEIEIEPTSVYVIAFRLILKLEVQASSENRRFLAKVDKDSHVEANESGGLLKYWFGTPDDVHGKNLATCWWETKEHAKKGGRGKAHREGMTAVRSWFKHWQVEEYQLNLAKGGESYLFTRVN</sequence>
<organism evidence="1 2">
    <name type="scientific">Suhomyces tanzawaensis NRRL Y-17324</name>
    <dbReference type="NCBI Taxonomy" id="984487"/>
    <lineage>
        <taxon>Eukaryota</taxon>
        <taxon>Fungi</taxon>
        <taxon>Dikarya</taxon>
        <taxon>Ascomycota</taxon>
        <taxon>Saccharomycotina</taxon>
        <taxon>Pichiomycetes</taxon>
        <taxon>Debaryomycetaceae</taxon>
        <taxon>Suhomyces</taxon>
    </lineage>
</organism>
<reference evidence="2" key="1">
    <citation type="submission" date="2016-05" db="EMBL/GenBank/DDBJ databases">
        <title>Comparative genomics of biotechnologically important yeasts.</title>
        <authorList>
            <consortium name="DOE Joint Genome Institute"/>
            <person name="Riley R."/>
            <person name="Haridas S."/>
            <person name="Wolfe K.H."/>
            <person name="Lopes M.R."/>
            <person name="Hittinger C.T."/>
            <person name="Goker M."/>
            <person name="Salamov A."/>
            <person name="Wisecaver J."/>
            <person name="Long T.M."/>
            <person name="Aerts A.L."/>
            <person name="Barry K."/>
            <person name="Choi C."/>
            <person name="Clum A."/>
            <person name="Coughlan A.Y."/>
            <person name="Deshpande S."/>
            <person name="Douglass A.P."/>
            <person name="Hanson S.J."/>
            <person name="Klenk H.-P."/>
            <person name="Labutti K."/>
            <person name="Lapidus A."/>
            <person name="Lindquist E."/>
            <person name="Lipzen A."/>
            <person name="Meier-Kolthoff J.P."/>
            <person name="Ohm R.A."/>
            <person name="Otillar R.P."/>
            <person name="Pangilinan J."/>
            <person name="Peng Y."/>
            <person name="Rokas A."/>
            <person name="Rosa C.A."/>
            <person name="Scheuner C."/>
            <person name="Sibirny A.A."/>
            <person name="Slot J.C."/>
            <person name="Stielow J.B."/>
            <person name="Sun H."/>
            <person name="Kurtzman C.P."/>
            <person name="Blackwell M."/>
            <person name="Grigoriev I.V."/>
            <person name="Jeffries T.W."/>
        </authorList>
    </citation>
    <scope>NUCLEOTIDE SEQUENCE [LARGE SCALE GENOMIC DNA]</scope>
    <source>
        <strain evidence="2">NRRL Y-17324</strain>
    </source>
</reference>
<keyword evidence="2" id="KW-1185">Reference proteome</keyword>
<dbReference type="OrthoDB" id="2140489at2759"/>
<protein>
    <submittedName>
        <fullName evidence="1">Uncharacterized protein</fullName>
    </submittedName>
</protein>
<dbReference type="RefSeq" id="XP_020066218.1">
    <property type="nucleotide sequence ID" value="XM_020207394.1"/>
</dbReference>